<evidence type="ECO:0000313" key="4">
    <source>
        <dbReference type="Proteomes" id="UP001152803"/>
    </source>
</evidence>
<evidence type="ECO:0000313" key="3">
    <source>
        <dbReference type="EMBL" id="KAJ8265665.1"/>
    </source>
</evidence>
<evidence type="ECO:0000256" key="1">
    <source>
        <dbReference type="SAM" id="MobiDB-lite"/>
    </source>
</evidence>
<keyword evidence="4" id="KW-1185">Reference proteome</keyword>
<dbReference type="OrthoDB" id="8963601at2759"/>
<dbReference type="EMBL" id="JAFJMO010000010">
    <property type="protein sequence ID" value="KAJ8265665.1"/>
    <property type="molecule type" value="Genomic_DNA"/>
</dbReference>
<organism evidence="3 4">
    <name type="scientific">Conger conger</name>
    <name type="common">Conger eel</name>
    <name type="synonym">Muraena conger</name>
    <dbReference type="NCBI Taxonomy" id="82655"/>
    <lineage>
        <taxon>Eukaryota</taxon>
        <taxon>Metazoa</taxon>
        <taxon>Chordata</taxon>
        <taxon>Craniata</taxon>
        <taxon>Vertebrata</taxon>
        <taxon>Euteleostomi</taxon>
        <taxon>Actinopterygii</taxon>
        <taxon>Neopterygii</taxon>
        <taxon>Teleostei</taxon>
        <taxon>Anguilliformes</taxon>
        <taxon>Congridae</taxon>
        <taxon>Conger</taxon>
    </lineage>
</organism>
<name>A0A9Q1DCJ4_CONCO</name>
<feature type="region of interest" description="Disordered" evidence="1">
    <location>
        <begin position="1"/>
        <end position="40"/>
    </location>
</feature>
<feature type="compositionally biased region" description="Basic residues" evidence="1">
    <location>
        <begin position="9"/>
        <end position="24"/>
    </location>
</feature>
<accession>A0A9Q1DCJ4</accession>
<protein>
    <submittedName>
        <fullName evidence="3">Uncharacterized protein</fullName>
    </submittedName>
</protein>
<feature type="transmembrane region" description="Helical" evidence="2">
    <location>
        <begin position="73"/>
        <end position="98"/>
    </location>
</feature>
<dbReference type="AlphaFoldDB" id="A0A9Q1DCJ4"/>
<sequence length="115" mass="12317">MPGEDVRQRKGGGRSRKGKSKGKGRQAAGALDPLGASVDRQEQPLCPELSPVLPPKKTLEEKTAKAKLEEESFAAICFQVLFPYLLAGLGMVMAGMVLDSVQVCSTVLDTVIFNK</sequence>
<keyword evidence="2" id="KW-0812">Transmembrane</keyword>
<proteinExistence type="predicted"/>
<evidence type="ECO:0000256" key="2">
    <source>
        <dbReference type="SAM" id="Phobius"/>
    </source>
</evidence>
<keyword evidence="2" id="KW-1133">Transmembrane helix</keyword>
<keyword evidence="2" id="KW-0472">Membrane</keyword>
<reference evidence="3" key="1">
    <citation type="journal article" date="2023" name="Science">
        <title>Genome structures resolve the early diversification of teleost fishes.</title>
        <authorList>
            <person name="Parey E."/>
            <person name="Louis A."/>
            <person name="Montfort J."/>
            <person name="Bouchez O."/>
            <person name="Roques C."/>
            <person name="Iampietro C."/>
            <person name="Lluch J."/>
            <person name="Castinel A."/>
            <person name="Donnadieu C."/>
            <person name="Desvignes T."/>
            <person name="Floi Bucao C."/>
            <person name="Jouanno E."/>
            <person name="Wen M."/>
            <person name="Mejri S."/>
            <person name="Dirks R."/>
            <person name="Jansen H."/>
            <person name="Henkel C."/>
            <person name="Chen W.J."/>
            <person name="Zahm M."/>
            <person name="Cabau C."/>
            <person name="Klopp C."/>
            <person name="Thompson A.W."/>
            <person name="Robinson-Rechavi M."/>
            <person name="Braasch I."/>
            <person name="Lecointre G."/>
            <person name="Bobe J."/>
            <person name="Postlethwait J.H."/>
            <person name="Berthelot C."/>
            <person name="Roest Crollius H."/>
            <person name="Guiguen Y."/>
        </authorList>
    </citation>
    <scope>NUCLEOTIDE SEQUENCE</scope>
    <source>
        <strain evidence="3">Concon-B</strain>
    </source>
</reference>
<dbReference type="Proteomes" id="UP001152803">
    <property type="component" value="Unassembled WGS sequence"/>
</dbReference>
<gene>
    <name evidence="3" type="ORF">COCON_G00147640</name>
</gene>
<comment type="caution">
    <text evidence="3">The sequence shown here is derived from an EMBL/GenBank/DDBJ whole genome shotgun (WGS) entry which is preliminary data.</text>
</comment>